<feature type="transmembrane region" description="Helical" evidence="1">
    <location>
        <begin position="20"/>
        <end position="48"/>
    </location>
</feature>
<gene>
    <name evidence="2" type="ORF">SAMN02746062_00930</name>
</gene>
<keyword evidence="1" id="KW-0812">Transmembrane</keyword>
<evidence type="ECO:0000256" key="1">
    <source>
        <dbReference type="SAM" id="Phobius"/>
    </source>
</evidence>
<dbReference type="EMBL" id="OCNF01000006">
    <property type="protein sequence ID" value="SOD67511.1"/>
    <property type="molecule type" value="Genomic_DNA"/>
</dbReference>
<dbReference type="Proteomes" id="UP000219669">
    <property type="component" value="Unassembled WGS sequence"/>
</dbReference>
<keyword evidence="3" id="KW-1185">Reference proteome</keyword>
<proteinExistence type="predicted"/>
<accession>A0A286E9E2</accession>
<reference evidence="2 3" key="1">
    <citation type="submission" date="2017-09" db="EMBL/GenBank/DDBJ databases">
        <authorList>
            <person name="Ehlers B."/>
            <person name="Leendertz F.H."/>
        </authorList>
    </citation>
    <scope>NUCLEOTIDE SEQUENCE [LARGE SCALE GENOMIC DNA]</scope>
    <source>
        <strain evidence="2 3">DSM 16848</strain>
    </source>
</reference>
<feature type="transmembrane region" description="Helical" evidence="1">
    <location>
        <begin position="76"/>
        <end position="96"/>
    </location>
</feature>
<organism evidence="2 3">
    <name type="scientific">Alysiella filiformis DSM 16848</name>
    <dbReference type="NCBI Taxonomy" id="1120981"/>
    <lineage>
        <taxon>Bacteria</taxon>
        <taxon>Pseudomonadati</taxon>
        <taxon>Pseudomonadota</taxon>
        <taxon>Betaproteobacteria</taxon>
        <taxon>Neisseriales</taxon>
        <taxon>Neisseriaceae</taxon>
        <taxon>Alysiella</taxon>
    </lineage>
</organism>
<evidence type="ECO:0000313" key="2">
    <source>
        <dbReference type="EMBL" id="SOD67511.1"/>
    </source>
</evidence>
<name>A0A286E9E2_9NEIS</name>
<dbReference type="AlphaFoldDB" id="A0A286E9E2"/>
<keyword evidence="1" id="KW-1133">Transmembrane helix</keyword>
<evidence type="ECO:0000313" key="3">
    <source>
        <dbReference type="Proteomes" id="UP000219669"/>
    </source>
</evidence>
<sequence length="138" mass="16740">MNDRNIINNLLNRYLWHYPFILNVVFLLFHFKYQLLIIAFVCLAMCIYKMYRSHLKPQKYIVFFDLKGILENKQLFFSRLLLWTIGIFMIWITWIAENTSWVCGTYCFHSQLAQQFMQGMSYTCGLYLLFLAMIDMKK</sequence>
<protein>
    <submittedName>
        <fullName evidence="2">Uncharacterized protein</fullName>
    </submittedName>
</protein>
<keyword evidence="1" id="KW-0472">Membrane</keyword>
<feature type="transmembrane region" description="Helical" evidence="1">
    <location>
        <begin position="116"/>
        <end position="134"/>
    </location>
</feature>